<reference evidence="1" key="1">
    <citation type="submission" date="2018-05" db="EMBL/GenBank/DDBJ databases">
        <authorList>
            <person name="Lanie J.A."/>
            <person name="Ng W.-L."/>
            <person name="Kazmierczak K.M."/>
            <person name="Andrzejewski T.M."/>
            <person name="Davidsen T.M."/>
            <person name="Wayne K.J."/>
            <person name="Tettelin H."/>
            <person name="Glass J.I."/>
            <person name="Rusch D."/>
            <person name="Podicherti R."/>
            <person name="Tsui H.-C.T."/>
            <person name="Winkler M.E."/>
        </authorList>
    </citation>
    <scope>NUCLEOTIDE SEQUENCE</scope>
</reference>
<sequence length="48" mass="5606">MLSDLLQTNKQILDVQVESQKTTAEIVFALRELTESIQEIAYKMPYFE</sequence>
<name>A0A382LI82_9ZZZZ</name>
<gene>
    <name evidence="1" type="ORF">METZ01_LOCUS289332</name>
</gene>
<dbReference type="EMBL" id="UINC01087257">
    <property type="protein sequence ID" value="SVC36478.1"/>
    <property type="molecule type" value="Genomic_DNA"/>
</dbReference>
<proteinExistence type="predicted"/>
<dbReference type="AlphaFoldDB" id="A0A382LI82"/>
<accession>A0A382LI82</accession>
<protein>
    <submittedName>
        <fullName evidence="1">Uncharacterized protein</fullName>
    </submittedName>
</protein>
<evidence type="ECO:0000313" key="1">
    <source>
        <dbReference type="EMBL" id="SVC36478.1"/>
    </source>
</evidence>
<organism evidence="1">
    <name type="scientific">marine metagenome</name>
    <dbReference type="NCBI Taxonomy" id="408172"/>
    <lineage>
        <taxon>unclassified sequences</taxon>
        <taxon>metagenomes</taxon>
        <taxon>ecological metagenomes</taxon>
    </lineage>
</organism>